<dbReference type="CDD" id="cd16913">
    <property type="entry name" value="YkuD_like"/>
    <property type="match status" value="1"/>
</dbReference>
<dbReference type="InterPro" id="IPR036365">
    <property type="entry name" value="PGBD-like_sf"/>
</dbReference>
<evidence type="ECO:0000256" key="6">
    <source>
        <dbReference type="ARBA" id="ARBA00023316"/>
    </source>
</evidence>
<dbReference type="Pfam" id="PF20142">
    <property type="entry name" value="Scaffold"/>
    <property type="match status" value="1"/>
</dbReference>
<dbReference type="SUPFAM" id="SSF47090">
    <property type="entry name" value="PGBD-like"/>
    <property type="match status" value="1"/>
</dbReference>
<feature type="chain" id="PRO_5047057332" description="L,D-TPase catalytic domain-containing protein" evidence="8">
    <location>
        <begin position="24"/>
        <end position="547"/>
    </location>
</feature>
<keyword evidence="3" id="KW-0808">Transferase</keyword>
<evidence type="ECO:0000256" key="1">
    <source>
        <dbReference type="ARBA" id="ARBA00004752"/>
    </source>
</evidence>
<dbReference type="RefSeq" id="WP_279244083.1">
    <property type="nucleotide sequence ID" value="NZ_SHNN01000001.1"/>
</dbReference>
<evidence type="ECO:0000256" key="2">
    <source>
        <dbReference type="ARBA" id="ARBA00005992"/>
    </source>
</evidence>
<keyword evidence="5 7" id="KW-0573">Peptidoglycan synthesis</keyword>
<dbReference type="Gene3D" id="2.40.440.10">
    <property type="entry name" value="L,D-transpeptidase catalytic domain-like"/>
    <property type="match status" value="1"/>
</dbReference>
<dbReference type="InterPro" id="IPR036366">
    <property type="entry name" value="PGBDSf"/>
</dbReference>
<comment type="pathway">
    <text evidence="1 7">Cell wall biogenesis; peptidoglycan biosynthesis.</text>
</comment>
<organism evidence="10 11">
    <name type="scientific">Candidatus Litorirhabdus singularis</name>
    <dbReference type="NCBI Taxonomy" id="2518993"/>
    <lineage>
        <taxon>Bacteria</taxon>
        <taxon>Pseudomonadati</taxon>
        <taxon>Pseudomonadota</taxon>
        <taxon>Gammaproteobacteria</taxon>
        <taxon>Cellvibrionales</taxon>
        <taxon>Halieaceae</taxon>
        <taxon>Candidatus Litorirhabdus</taxon>
    </lineage>
</organism>
<dbReference type="PROSITE" id="PS52029">
    <property type="entry name" value="LD_TPASE"/>
    <property type="match status" value="1"/>
</dbReference>
<dbReference type="InterPro" id="IPR045380">
    <property type="entry name" value="LD_TPept_scaffold_dom"/>
</dbReference>
<reference evidence="10" key="1">
    <citation type="submission" date="2019-02" db="EMBL/GenBank/DDBJ databases">
        <authorList>
            <person name="Li S.-H."/>
        </authorList>
    </citation>
    <scope>NUCLEOTIDE SEQUENCE</scope>
    <source>
        <strain evidence="10">IMCC14734</strain>
    </source>
</reference>
<evidence type="ECO:0000256" key="3">
    <source>
        <dbReference type="ARBA" id="ARBA00022679"/>
    </source>
</evidence>
<sequence>MKNYLIQLSLALATTVFALHASALDPSSSSAEIEVIMDEMLSGQREHFHSVSIETQSVLSLLYESRDYRPAWADQQVTLDILGLLRDSYLEGLDPNDYHYDHLLEMADQLSGPEPPDGRALASFDVLLSDAVLLYARHMLEGKVNPEPVEYAWNYSRRDFLPENIVQNLNAAIENKTAVSILRNLPPGSWFYQQLRDSLAFYRAKAAGGEAPPLSTHTVLRPGDSGAAVAALRNRLVQLEFHPDMTLSKPEFFGSRLQKAVAQFQAMHGLDADGIVGAKSYQELNIPAAARVQQIRINMDRIRWIQDDVNSDFVVVNIPGFELYYIENNQVSWRTEVVAGKVTTETPMFKAQIKYLVVNPTWTVPASIIRRSLFHKFATDPAYARDNNFLLYDRDGNEVPTDLIPWDQVSAARFPYRVVQQPGPKNALGTIKFMFPNRHAIYLHDTPNRELFQRTSRAFSAGCVRVENPLEFADRLLGGTWEPAAIQAAVDSAELQVIHLPEPIDVLLMYWTASPTASGRIKFNPDIYNRDPAVIKRLNAPPVWKNI</sequence>
<dbReference type="InterPro" id="IPR038063">
    <property type="entry name" value="Transpep_catalytic_dom"/>
</dbReference>
<evidence type="ECO:0000256" key="4">
    <source>
        <dbReference type="ARBA" id="ARBA00022960"/>
    </source>
</evidence>
<dbReference type="InterPro" id="IPR002477">
    <property type="entry name" value="Peptidoglycan-bd-like"/>
</dbReference>
<gene>
    <name evidence="10" type="ORF">EYC98_04400</name>
</gene>
<keyword evidence="6 7" id="KW-0961">Cell wall biogenesis/degradation</keyword>
<protein>
    <recommendedName>
        <fullName evidence="9">L,D-TPase catalytic domain-containing protein</fullName>
    </recommendedName>
</protein>
<comment type="caution">
    <text evidence="10">The sequence shown here is derived from an EMBL/GenBank/DDBJ whole genome shotgun (WGS) entry which is preliminary data.</text>
</comment>
<name>A0ABT3TDN4_9GAMM</name>
<dbReference type="PANTHER" id="PTHR41533">
    <property type="entry name" value="L,D-TRANSPEPTIDASE HI_1667-RELATED"/>
    <property type="match status" value="1"/>
</dbReference>
<accession>A0ABT3TDN4</accession>
<feature type="active site" description="Proton donor/acceptor" evidence="7">
    <location>
        <position position="444"/>
    </location>
</feature>
<dbReference type="InterPro" id="IPR005490">
    <property type="entry name" value="LD_TPept_cat_dom"/>
</dbReference>
<evidence type="ECO:0000313" key="10">
    <source>
        <dbReference type="EMBL" id="MCX2980104.1"/>
    </source>
</evidence>
<proteinExistence type="inferred from homology"/>
<dbReference type="Gene3D" id="1.10.101.10">
    <property type="entry name" value="PGBD-like superfamily/PGBD"/>
    <property type="match status" value="1"/>
</dbReference>
<dbReference type="Pfam" id="PF01471">
    <property type="entry name" value="PG_binding_1"/>
    <property type="match status" value="1"/>
</dbReference>
<comment type="similarity">
    <text evidence="2">Belongs to the YkuD family.</text>
</comment>
<keyword evidence="11" id="KW-1185">Reference proteome</keyword>
<dbReference type="Pfam" id="PF03734">
    <property type="entry name" value="YkuD"/>
    <property type="match status" value="1"/>
</dbReference>
<dbReference type="InterPro" id="IPR052905">
    <property type="entry name" value="LD-transpeptidase_YkuD-like"/>
</dbReference>
<evidence type="ECO:0000256" key="8">
    <source>
        <dbReference type="SAM" id="SignalP"/>
    </source>
</evidence>
<feature type="active site" description="Nucleophile" evidence="7">
    <location>
        <position position="463"/>
    </location>
</feature>
<keyword evidence="8" id="KW-0732">Signal</keyword>
<feature type="domain" description="L,D-TPase catalytic" evidence="9">
    <location>
        <begin position="312"/>
        <end position="498"/>
    </location>
</feature>
<dbReference type="PANTHER" id="PTHR41533:SF2">
    <property type="entry name" value="BLR7131 PROTEIN"/>
    <property type="match status" value="1"/>
</dbReference>
<evidence type="ECO:0000259" key="9">
    <source>
        <dbReference type="PROSITE" id="PS52029"/>
    </source>
</evidence>
<evidence type="ECO:0000256" key="7">
    <source>
        <dbReference type="PROSITE-ProRule" id="PRU01373"/>
    </source>
</evidence>
<dbReference type="Proteomes" id="UP001143362">
    <property type="component" value="Unassembled WGS sequence"/>
</dbReference>
<dbReference type="EMBL" id="SHNN01000001">
    <property type="protein sequence ID" value="MCX2980104.1"/>
    <property type="molecule type" value="Genomic_DNA"/>
</dbReference>
<feature type="signal peptide" evidence="8">
    <location>
        <begin position="1"/>
        <end position="23"/>
    </location>
</feature>
<evidence type="ECO:0000313" key="11">
    <source>
        <dbReference type="Proteomes" id="UP001143362"/>
    </source>
</evidence>
<keyword evidence="4 7" id="KW-0133">Cell shape</keyword>
<dbReference type="SUPFAM" id="SSF141523">
    <property type="entry name" value="L,D-transpeptidase catalytic domain-like"/>
    <property type="match status" value="1"/>
</dbReference>
<evidence type="ECO:0000256" key="5">
    <source>
        <dbReference type="ARBA" id="ARBA00022984"/>
    </source>
</evidence>